<proteinExistence type="predicted"/>
<feature type="compositionally biased region" description="Basic and acidic residues" evidence="1">
    <location>
        <begin position="223"/>
        <end position="235"/>
    </location>
</feature>
<organism evidence="2 3">
    <name type="scientific">Trichonephila clavata</name>
    <name type="common">Joro spider</name>
    <name type="synonym">Nephila clavata</name>
    <dbReference type="NCBI Taxonomy" id="2740835"/>
    <lineage>
        <taxon>Eukaryota</taxon>
        <taxon>Metazoa</taxon>
        <taxon>Ecdysozoa</taxon>
        <taxon>Arthropoda</taxon>
        <taxon>Chelicerata</taxon>
        <taxon>Arachnida</taxon>
        <taxon>Araneae</taxon>
        <taxon>Araneomorphae</taxon>
        <taxon>Entelegynae</taxon>
        <taxon>Araneoidea</taxon>
        <taxon>Nephilidae</taxon>
        <taxon>Trichonephila</taxon>
    </lineage>
</organism>
<evidence type="ECO:0000313" key="2">
    <source>
        <dbReference type="EMBL" id="GFQ72008.1"/>
    </source>
</evidence>
<keyword evidence="3" id="KW-1185">Reference proteome</keyword>
<dbReference type="Proteomes" id="UP000887116">
    <property type="component" value="Unassembled WGS sequence"/>
</dbReference>
<evidence type="ECO:0000256" key="1">
    <source>
        <dbReference type="SAM" id="MobiDB-lite"/>
    </source>
</evidence>
<feature type="compositionally biased region" description="Polar residues" evidence="1">
    <location>
        <begin position="250"/>
        <end position="262"/>
    </location>
</feature>
<accession>A0A8X6F623</accession>
<sequence length="306" mass="35068">MRFWMLNLSINHWLKKTDIVDYSSDSSFEKSPSDEEMYDTSEVERMMERVIPMDPSMIIVGLETYRTWQYVDELKNPRREKSLSKPEHLTTERAQINEAKQEKLRINPIRLGPVRQEKSPSDLEQSPAMYQSKPEKSSTIPEKLCIRRKTPGVGVEHFGPEEFPSQLEQSAVKGRTGIPVDEQIGLEQSPMDGKTAIDAEASMQEKSPPNPEKSPIIRGRSRKSIEVSKQEKFPSEPEQSPVMRERSEMSTEASIQENSPSNLEKLHVTRGRPTMSIEVSRQESPSKPQQSPVRKGRARTYTNNLR</sequence>
<feature type="compositionally biased region" description="Polar residues" evidence="1">
    <location>
        <begin position="277"/>
        <end position="292"/>
    </location>
</feature>
<dbReference type="AlphaFoldDB" id="A0A8X6F623"/>
<name>A0A8X6F623_TRICU</name>
<feature type="region of interest" description="Disordered" evidence="1">
    <location>
        <begin position="112"/>
        <end position="139"/>
    </location>
</feature>
<evidence type="ECO:0000313" key="3">
    <source>
        <dbReference type="Proteomes" id="UP000887116"/>
    </source>
</evidence>
<protein>
    <submittedName>
        <fullName evidence="2">Uncharacterized protein</fullName>
    </submittedName>
</protein>
<feature type="region of interest" description="Disordered" evidence="1">
    <location>
        <begin position="157"/>
        <end position="306"/>
    </location>
</feature>
<comment type="caution">
    <text evidence="2">The sequence shown here is derived from an EMBL/GenBank/DDBJ whole genome shotgun (WGS) entry which is preliminary data.</text>
</comment>
<reference evidence="2" key="1">
    <citation type="submission" date="2020-07" db="EMBL/GenBank/DDBJ databases">
        <title>Multicomponent nature underlies the extraordinary mechanical properties of spider dragline silk.</title>
        <authorList>
            <person name="Kono N."/>
            <person name="Nakamura H."/>
            <person name="Mori M."/>
            <person name="Yoshida Y."/>
            <person name="Ohtoshi R."/>
            <person name="Malay A.D."/>
            <person name="Moran D.A.P."/>
            <person name="Tomita M."/>
            <person name="Numata K."/>
            <person name="Arakawa K."/>
        </authorList>
    </citation>
    <scope>NUCLEOTIDE SEQUENCE</scope>
</reference>
<gene>
    <name evidence="2" type="ORF">TNCT_150091</name>
</gene>
<dbReference type="EMBL" id="BMAO01011216">
    <property type="protein sequence ID" value="GFQ72008.1"/>
    <property type="molecule type" value="Genomic_DNA"/>
</dbReference>